<dbReference type="AlphaFoldDB" id="A0A1G2CYA2"/>
<dbReference type="Proteomes" id="UP000177122">
    <property type="component" value="Unassembled WGS sequence"/>
</dbReference>
<evidence type="ECO:0000256" key="1">
    <source>
        <dbReference type="SAM" id="Phobius"/>
    </source>
</evidence>
<dbReference type="EMBL" id="MHLI01000004">
    <property type="protein sequence ID" value="OGZ06363.1"/>
    <property type="molecule type" value="Genomic_DNA"/>
</dbReference>
<protein>
    <submittedName>
        <fullName evidence="2">Uncharacterized protein</fullName>
    </submittedName>
</protein>
<name>A0A1G2CYA2_9BACT</name>
<organism evidence="2 3">
    <name type="scientific">Candidatus Lloydbacteria bacterium RIFCSPHIGHO2_01_FULL_49_22</name>
    <dbReference type="NCBI Taxonomy" id="1798658"/>
    <lineage>
        <taxon>Bacteria</taxon>
        <taxon>Candidatus Lloydiibacteriota</taxon>
    </lineage>
</organism>
<gene>
    <name evidence="2" type="ORF">A2845_01030</name>
</gene>
<feature type="transmembrane region" description="Helical" evidence="1">
    <location>
        <begin position="41"/>
        <end position="59"/>
    </location>
</feature>
<keyword evidence="1" id="KW-1133">Transmembrane helix</keyword>
<accession>A0A1G2CYA2</accession>
<feature type="transmembrane region" description="Helical" evidence="1">
    <location>
        <begin position="101"/>
        <end position="119"/>
    </location>
</feature>
<evidence type="ECO:0000313" key="2">
    <source>
        <dbReference type="EMBL" id="OGZ06363.1"/>
    </source>
</evidence>
<comment type="caution">
    <text evidence="2">The sequence shown here is derived from an EMBL/GenBank/DDBJ whole genome shotgun (WGS) entry which is preliminary data.</text>
</comment>
<keyword evidence="1" id="KW-0472">Membrane</keyword>
<evidence type="ECO:0000313" key="3">
    <source>
        <dbReference type="Proteomes" id="UP000177122"/>
    </source>
</evidence>
<sequence>MKQNYEELFRRLSKVRAPLGLHQSVIARIDEARLRIMRIKFALFSAFGFASGVALFALVSSTSAKMLESGFIDYASLLFSDSGAVLSYWREFSVTLVESLPLLGLTLILLALLTMLQTFRLAAKNSGAFFTHQFI</sequence>
<keyword evidence="1" id="KW-0812">Transmembrane</keyword>
<proteinExistence type="predicted"/>
<reference evidence="2 3" key="1">
    <citation type="journal article" date="2016" name="Nat. Commun.">
        <title>Thousands of microbial genomes shed light on interconnected biogeochemical processes in an aquifer system.</title>
        <authorList>
            <person name="Anantharaman K."/>
            <person name="Brown C.T."/>
            <person name="Hug L.A."/>
            <person name="Sharon I."/>
            <person name="Castelle C.J."/>
            <person name="Probst A.J."/>
            <person name="Thomas B.C."/>
            <person name="Singh A."/>
            <person name="Wilkins M.J."/>
            <person name="Karaoz U."/>
            <person name="Brodie E.L."/>
            <person name="Williams K.H."/>
            <person name="Hubbard S.S."/>
            <person name="Banfield J.F."/>
        </authorList>
    </citation>
    <scope>NUCLEOTIDE SEQUENCE [LARGE SCALE GENOMIC DNA]</scope>
</reference>